<dbReference type="PROSITE" id="PS51819">
    <property type="entry name" value="VOC"/>
    <property type="match status" value="2"/>
</dbReference>
<keyword evidence="3" id="KW-1185">Reference proteome</keyword>
<reference evidence="2 3" key="1">
    <citation type="submission" date="2023-07" db="EMBL/GenBank/DDBJ databases">
        <title>Sequencing the genomes of 1000 actinobacteria strains.</title>
        <authorList>
            <person name="Klenk H.-P."/>
        </authorList>
    </citation>
    <scope>NUCLEOTIDE SEQUENCE [LARGE SCALE GENOMIC DNA]</scope>
    <source>
        <strain evidence="2 3">DSM 14555</strain>
    </source>
</reference>
<dbReference type="GO" id="GO:0016829">
    <property type="term" value="F:lyase activity"/>
    <property type="evidence" value="ECO:0007669"/>
    <property type="project" value="UniProtKB-KW"/>
</dbReference>
<sequence>MSSDRPAAERFYGELFGWQCTPVDFEGFGDYSIFRKDGAPVAGLGTNTPGFVDSWTTYLSVADVEQAQADVAKHGGTVLMPTMDNAEFGKMAIMMGPGKAVVGLWQRRDYPGFRCPDEPGYPIWHSLNTYRFDAVFDFYCTIMDWTPLLPEEKPQVRYATFQTGDSIRVLIYDASAAEPKKPSRWTVSFGVADLAESVRVVERTGGRVLVEPFDTFFGGIALVADPGGAEFYLTPTGNRPLAMPRDPWDVSWVSDL</sequence>
<dbReference type="EMBL" id="JAVDQF010000001">
    <property type="protein sequence ID" value="MDR6270117.1"/>
    <property type="molecule type" value="Genomic_DNA"/>
</dbReference>
<evidence type="ECO:0000259" key="1">
    <source>
        <dbReference type="PROSITE" id="PS51819"/>
    </source>
</evidence>
<organism evidence="2 3">
    <name type="scientific">Arthrobacter russicus</name>
    <dbReference type="NCBI Taxonomy" id="172040"/>
    <lineage>
        <taxon>Bacteria</taxon>
        <taxon>Bacillati</taxon>
        <taxon>Actinomycetota</taxon>
        <taxon>Actinomycetes</taxon>
        <taxon>Micrococcales</taxon>
        <taxon>Micrococcaceae</taxon>
        <taxon>Arthrobacter</taxon>
    </lineage>
</organism>
<comment type="caution">
    <text evidence="2">The sequence shown here is derived from an EMBL/GenBank/DDBJ whole genome shotgun (WGS) entry which is preliminary data.</text>
</comment>
<gene>
    <name evidence="2" type="ORF">JOE69_002355</name>
</gene>
<dbReference type="RefSeq" id="WP_309798960.1">
    <property type="nucleotide sequence ID" value="NZ_BAAAHY010000005.1"/>
</dbReference>
<feature type="domain" description="VOC" evidence="1">
    <location>
        <begin position="1"/>
        <end position="107"/>
    </location>
</feature>
<accession>A0ABU1JCF6</accession>
<dbReference type="InterPro" id="IPR029068">
    <property type="entry name" value="Glyas_Bleomycin-R_OHBP_Dase"/>
</dbReference>
<proteinExistence type="predicted"/>
<evidence type="ECO:0000313" key="2">
    <source>
        <dbReference type="EMBL" id="MDR6270117.1"/>
    </source>
</evidence>
<name>A0ABU1JCF6_9MICC</name>
<dbReference type="InterPro" id="IPR037523">
    <property type="entry name" value="VOC_core"/>
</dbReference>
<dbReference type="PANTHER" id="PTHR33993">
    <property type="entry name" value="GLYOXALASE-RELATED"/>
    <property type="match status" value="1"/>
</dbReference>
<dbReference type="Pfam" id="PF00903">
    <property type="entry name" value="Glyoxalase"/>
    <property type="match status" value="1"/>
</dbReference>
<dbReference type="CDD" id="cd07247">
    <property type="entry name" value="SgaA_N_like"/>
    <property type="match status" value="2"/>
</dbReference>
<keyword evidence="2" id="KW-0456">Lyase</keyword>
<dbReference type="Proteomes" id="UP001185069">
    <property type="component" value="Unassembled WGS sequence"/>
</dbReference>
<dbReference type="SUPFAM" id="SSF54593">
    <property type="entry name" value="Glyoxalase/Bleomycin resistance protein/Dihydroxybiphenyl dioxygenase"/>
    <property type="match status" value="2"/>
</dbReference>
<feature type="domain" description="VOC" evidence="1">
    <location>
        <begin position="120"/>
        <end position="236"/>
    </location>
</feature>
<protein>
    <submittedName>
        <fullName evidence="2">Enzyme related to lactoylglutathione lyase</fullName>
    </submittedName>
</protein>
<dbReference type="InterPro" id="IPR004360">
    <property type="entry name" value="Glyas_Fos-R_dOase_dom"/>
</dbReference>
<evidence type="ECO:0000313" key="3">
    <source>
        <dbReference type="Proteomes" id="UP001185069"/>
    </source>
</evidence>
<dbReference type="PANTHER" id="PTHR33993:SF14">
    <property type="entry name" value="GB|AAF24581.1"/>
    <property type="match status" value="1"/>
</dbReference>
<dbReference type="InterPro" id="IPR052164">
    <property type="entry name" value="Anthracycline_SecMetBiosynth"/>
</dbReference>
<dbReference type="Gene3D" id="3.10.180.10">
    <property type="entry name" value="2,3-Dihydroxybiphenyl 1,2-Dioxygenase, domain 1"/>
    <property type="match status" value="2"/>
</dbReference>